<dbReference type="EMBL" id="JAUTAN010000001">
    <property type="protein sequence ID" value="MDQ1105796.1"/>
    <property type="molecule type" value="Genomic_DNA"/>
</dbReference>
<sequence length="47" mass="5013">MGAPRAEPDPEPGWTRIVAGADDLEWVVLRLAEIDAPLELLGRMAGG</sequence>
<accession>A0AAJ1U0L3</accession>
<dbReference type="AlphaFoldDB" id="A0AAJ1U0L3"/>
<comment type="caution">
    <text evidence="1">The sequence shown here is derived from an EMBL/GenBank/DDBJ whole genome shotgun (WGS) entry which is preliminary data.</text>
</comment>
<organism evidence="1 2">
    <name type="scientific">Nocardioides zeae</name>
    <dbReference type="NCBI Taxonomy" id="1457234"/>
    <lineage>
        <taxon>Bacteria</taxon>
        <taxon>Bacillati</taxon>
        <taxon>Actinomycetota</taxon>
        <taxon>Actinomycetes</taxon>
        <taxon>Propionibacteriales</taxon>
        <taxon>Nocardioidaceae</taxon>
        <taxon>Nocardioides</taxon>
    </lineage>
</organism>
<protein>
    <submittedName>
        <fullName evidence="1">Uncharacterized protein</fullName>
    </submittedName>
</protein>
<evidence type="ECO:0000313" key="2">
    <source>
        <dbReference type="Proteomes" id="UP001239215"/>
    </source>
</evidence>
<proteinExistence type="predicted"/>
<evidence type="ECO:0000313" key="1">
    <source>
        <dbReference type="EMBL" id="MDQ1105796.1"/>
    </source>
</evidence>
<name>A0AAJ1U0L3_9ACTN</name>
<gene>
    <name evidence="1" type="ORF">QE405_003080</name>
</gene>
<reference evidence="1" key="1">
    <citation type="submission" date="2023-07" db="EMBL/GenBank/DDBJ databases">
        <title>Functional and genomic diversity of the sorghum phyllosphere microbiome.</title>
        <authorList>
            <person name="Shade A."/>
        </authorList>
    </citation>
    <scope>NUCLEOTIDE SEQUENCE</scope>
    <source>
        <strain evidence="1">SORGH_AS_1067</strain>
    </source>
</reference>
<dbReference type="Proteomes" id="UP001239215">
    <property type="component" value="Unassembled WGS sequence"/>
</dbReference>